<dbReference type="InterPro" id="IPR000542">
    <property type="entry name" value="Carn_acyl_trans"/>
</dbReference>
<proteinExistence type="inferred from homology"/>
<dbReference type="Proteomes" id="UP000549394">
    <property type="component" value="Unassembled WGS sequence"/>
</dbReference>
<dbReference type="GO" id="GO:0004095">
    <property type="term" value="F:carnitine O-palmitoyltransferase activity"/>
    <property type="evidence" value="ECO:0007669"/>
    <property type="project" value="TreeGrafter"/>
</dbReference>
<dbReference type="OrthoDB" id="240216at2759"/>
<dbReference type="Pfam" id="PF00755">
    <property type="entry name" value="Carn_acyltransf"/>
    <property type="match status" value="1"/>
</dbReference>
<comment type="similarity">
    <text evidence="1">Belongs to the carnitine/choline acetyltransferase family.</text>
</comment>
<gene>
    <name evidence="6" type="ORF">DGYR_LOCUS10210</name>
</gene>
<dbReference type="SUPFAM" id="SSF52777">
    <property type="entry name" value="CoA-dependent acyltransferases"/>
    <property type="match status" value="2"/>
</dbReference>
<evidence type="ECO:0000259" key="5">
    <source>
        <dbReference type="Pfam" id="PF00755"/>
    </source>
</evidence>
<dbReference type="InterPro" id="IPR042231">
    <property type="entry name" value="Cho/carn_acyl_trans_2"/>
</dbReference>
<name>A0A7I8W1G7_9ANNE</name>
<dbReference type="PANTHER" id="PTHR22589">
    <property type="entry name" value="CARNITINE O-ACYLTRANSFERASE"/>
    <property type="match status" value="1"/>
</dbReference>
<accession>A0A7I8W1G7</accession>
<organism evidence="6 7">
    <name type="scientific">Dimorphilus gyrociliatus</name>
    <dbReference type="NCBI Taxonomy" id="2664684"/>
    <lineage>
        <taxon>Eukaryota</taxon>
        <taxon>Metazoa</taxon>
        <taxon>Spiralia</taxon>
        <taxon>Lophotrochozoa</taxon>
        <taxon>Annelida</taxon>
        <taxon>Polychaeta</taxon>
        <taxon>Polychaeta incertae sedis</taxon>
        <taxon>Dinophilidae</taxon>
        <taxon>Dimorphilus</taxon>
    </lineage>
</organism>
<evidence type="ECO:0000313" key="6">
    <source>
        <dbReference type="EMBL" id="CAD5122394.1"/>
    </source>
</evidence>
<evidence type="ECO:0000256" key="1">
    <source>
        <dbReference type="ARBA" id="ARBA00005232"/>
    </source>
</evidence>
<comment type="caution">
    <text evidence="6">The sequence shown here is derived from an EMBL/GenBank/DDBJ whole genome shotgun (WGS) entry which is preliminary data.</text>
</comment>
<dbReference type="Gene3D" id="3.30.559.10">
    <property type="entry name" value="Chloramphenicol acetyltransferase-like domain"/>
    <property type="match status" value="1"/>
</dbReference>
<dbReference type="Gene3D" id="3.30.559.70">
    <property type="entry name" value="Choline/Carnitine o-acyltransferase, domain 2"/>
    <property type="match status" value="1"/>
</dbReference>
<dbReference type="EMBL" id="CAJFCJ010000017">
    <property type="protein sequence ID" value="CAD5122394.1"/>
    <property type="molecule type" value="Genomic_DNA"/>
</dbReference>
<dbReference type="AlphaFoldDB" id="A0A7I8W1G7"/>
<feature type="active site" description="Proton acceptor" evidence="4">
    <location>
        <position position="426"/>
    </location>
</feature>
<sequence>MEAPKLSLSNQILSNVFNKNSIGVVGSAVASHYGIEFVEKIFQDLGYNDVPKFIIYIITTLLGFSAGYSSALSLDGVRWKILRYLYGYQNWIRQPKSFKTKLWGLTVKALLGPNNYGTFDLQSVLPRLPLPELEDTCQKYLMTVKPLVSAAEYEETKKLVEQFRDGEGKILQKFLEKKIKEEDNWLSKWWIDYNYLQNRDPIAINVNFFMTGTLKPEIKCKPNARIATVLHTVVKYAELIEQNRLQPDIIMGVIPVCMDGAYYMFGTCRIPGPEIDTLVKNKDAKHCVVIAYGQYYRLDLYAPDKKTGKLRSLTKLELRKQLDIIEEAAKDNNYLEDIKPVASLTGLPRSEWASRRIKLQEKNAATLEEIESSLFMVFLSDHKRFDNISDQSHAALCGDGYHRWFDKGITVGGFGHSIQGGANMEHTGADATHYVLLWERVLIYERYSPDGDVLTLGEPEPRTLPPPKPLEWNLDYMESDITYAYNHLMTMGDNMDVFSLHCPIGKGEIKKLGYSPDAFVQMAIQLAYYRMNGQLAKTYEPASTRLFLLGRTENINPVTELSVDFVRKMDDQSMTAKEKKQALVKAIDLQKKKNIESTLGYGSDRHMLGLLLAARELGRDTPLVFRNEAYKLPMNLSTSQTPTVIGTLGLPLIEETMGGGFGPASHDGYGILYIVIGEHLLNFNITSWRTCESTDSKKFADVLIEAMGDMRSLLQKAQL</sequence>
<reference evidence="6 7" key="1">
    <citation type="submission" date="2020-08" db="EMBL/GenBank/DDBJ databases">
        <authorList>
            <person name="Hejnol A."/>
        </authorList>
    </citation>
    <scope>NUCLEOTIDE SEQUENCE [LARGE SCALE GENOMIC DNA]</scope>
</reference>
<dbReference type="GO" id="GO:0006631">
    <property type="term" value="P:fatty acid metabolic process"/>
    <property type="evidence" value="ECO:0007669"/>
    <property type="project" value="TreeGrafter"/>
</dbReference>
<evidence type="ECO:0000313" key="7">
    <source>
        <dbReference type="Proteomes" id="UP000549394"/>
    </source>
</evidence>
<dbReference type="GO" id="GO:0009437">
    <property type="term" value="P:carnitine metabolic process"/>
    <property type="evidence" value="ECO:0007669"/>
    <property type="project" value="TreeGrafter"/>
</dbReference>
<evidence type="ECO:0000256" key="4">
    <source>
        <dbReference type="PIRSR" id="PIRSR600542-1"/>
    </source>
</evidence>
<keyword evidence="3" id="KW-0012">Acyltransferase</keyword>
<dbReference type="InterPro" id="IPR023213">
    <property type="entry name" value="CAT-like_dom_sf"/>
</dbReference>
<evidence type="ECO:0000256" key="2">
    <source>
        <dbReference type="ARBA" id="ARBA00022679"/>
    </source>
</evidence>
<protein>
    <recommendedName>
        <fullName evidence="5">Choline/carnitine acyltransferase domain-containing protein</fullName>
    </recommendedName>
</protein>
<keyword evidence="7" id="KW-1185">Reference proteome</keyword>
<dbReference type="GO" id="GO:0005739">
    <property type="term" value="C:mitochondrion"/>
    <property type="evidence" value="ECO:0007669"/>
    <property type="project" value="TreeGrafter"/>
</dbReference>
<evidence type="ECO:0000256" key="3">
    <source>
        <dbReference type="ARBA" id="ARBA00023315"/>
    </source>
</evidence>
<dbReference type="InterPro" id="IPR039551">
    <property type="entry name" value="Cho/carn_acyl_trans"/>
</dbReference>
<dbReference type="PANTHER" id="PTHR22589:SF113">
    <property type="entry name" value="CARNITINE O-PALMITOYLTRANSFERASE 1, LIVER ISOFORM-LIKE"/>
    <property type="match status" value="1"/>
</dbReference>
<keyword evidence="2" id="KW-0808">Transferase</keyword>
<feature type="domain" description="Choline/carnitine acyltransferase" evidence="5">
    <location>
        <begin position="128"/>
        <end position="703"/>
    </location>
</feature>